<dbReference type="GO" id="GO:0000271">
    <property type="term" value="P:polysaccharide biosynthetic process"/>
    <property type="evidence" value="ECO:0007669"/>
    <property type="project" value="TreeGrafter"/>
</dbReference>
<dbReference type="InterPro" id="IPR000653">
    <property type="entry name" value="DegT/StrS_aminotransferase"/>
</dbReference>
<feature type="region of interest" description="Disordered" evidence="5">
    <location>
        <begin position="1"/>
        <end position="22"/>
    </location>
</feature>
<sequence length="442" mass="48145">MTSKAGSNAPESRSGILAIHGGTPVRSTPLPLEFPGVHHMDDEEIDAAVRVLRSRSPFRYYGIDLQREVESFEAEFAQYLGIDHCLAVNSGTGALHLALSALGVGPGQEVIVPAYMWVSVVAAVVNLGAIPVLADIDETFGVDPESVAAKIGPRTAGVIVVHMSGTPVNVQEVAKIARERGIFLLEDCAQCAGGSIGGQKVGTFGDMAIFSFQMNKNMTSGEGGAVVTRHEHLFHRAVACHDTGYARDAAGRAMFERRDLCLWGRGYRLDEMRAAILRVQLRKLPRIIEQMHGSKYRIRKALEQLPEIRLRRIVDEAGDTGCFLLTTFATAEMARELNQALRAEGIITSSQGVNNVVMTEWGLHIYYNIPSLVLKTSIDKNNFPWGLSENRECRAEYGKGTCPQADSLFERTILIAIPSCLSPQDEDDIVGAFRKVLAAVPA</sequence>
<dbReference type="Gene3D" id="3.40.640.10">
    <property type="entry name" value="Type I PLP-dependent aspartate aminotransferase-like (Major domain)"/>
    <property type="match status" value="1"/>
</dbReference>
<proteinExistence type="inferred from homology"/>
<evidence type="ECO:0000256" key="1">
    <source>
        <dbReference type="ARBA" id="ARBA00037999"/>
    </source>
</evidence>
<comment type="similarity">
    <text evidence="1 4">Belongs to the DegT/DnrJ/EryC1 family.</text>
</comment>
<dbReference type="EMBL" id="CP093313">
    <property type="protein sequence ID" value="UWZ85826.1"/>
    <property type="molecule type" value="Genomic_DNA"/>
</dbReference>
<keyword evidence="7" id="KW-1185">Reference proteome</keyword>
<dbReference type="AlphaFoldDB" id="A0A9J7BVL0"/>
<keyword evidence="6" id="KW-0032">Aminotransferase</keyword>
<evidence type="ECO:0000313" key="6">
    <source>
        <dbReference type="EMBL" id="UWZ85826.1"/>
    </source>
</evidence>
<feature type="compositionally biased region" description="Polar residues" evidence="5">
    <location>
        <begin position="1"/>
        <end position="11"/>
    </location>
</feature>
<dbReference type="Gene3D" id="3.90.1150.10">
    <property type="entry name" value="Aspartate Aminotransferase, domain 1"/>
    <property type="match status" value="1"/>
</dbReference>
<dbReference type="GO" id="GO:0008483">
    <property type="term" value="F:transaminase activity"/>
    <property type="evidence" value="ECO:0007669"/>
    <property type="project" value="UniProtKB-KW"/>
</dbReference>
<feature type="modified residue" description="N6-(pyridoxal phosphate)lysine" evidence="3">
    <location>
        <position position="216"/>
    </location>
</feature>
<dbReference type="InterPro" id="IPR015421">
    <property type="entry name" value="PyrdxlP-dep_Trfase_major"/>
</dbReference>
<protein>
    <submittedName>
        <fullName evidence="6">DegT/DnrJ/EryC1/StrS family aminotransferase</fullName>
    </submittedName>
</protein>
<dbReference type="GO" id="GO:0030170">
    <property type="term" value="F:pyridoxal phosphate binding"/>
    <property type="evidence" value="ECO:0007669"/>
    <property type="project" value="TreeGrafter"/>
</dbReference>
<evidence type="ECO:0000256" key="5">
    <source>
        <dbReference type="SAM" id="MobiDB-lite"/>
    </source>
</evidence>
<evidence type="ECO:0000256" key="2">
    <source>
        <dbReference type="PIRSR" id="PIRSR000390-1"/>
    </source>
</evidence>
<keyword evidence="3 4" id="KW-0663">Pyridoxal phosphate</keyword>
<dbReference type="CDD" id="cd00616">
    <property type="entry name" value="AHBA_syn"/>
    <property type="match status" value="1"/>
</dbReference>
<dbReference type="Pfam" id="PF01041">
    <property type="entry name" value="DegT_DnrJ_EryC1"/>
    <property type="match status" value="1"/>
</dbReference>
<dbReference type="Proteomes" id="UP001059380">
    <property type="component" value="Chromosome"/>
</dbReference>
<dbReference type="PANTHER" id="PTHR30244">
    <property type="entry name" value="TRANSAMINASE"/>
    <property type="match status" value="1"/>
</dbReference>
<feature type="active site" description="Proton acceptor" evidence="2">
    <location>
        <position position="216"/>
    </location>
</feature>
<dbReference type="InterPro" id="IPR015424">
    <property type="entry name" value="PyrdxlP-dep_Trfase"/>
</dbReference>
<evidence type="ECO:0000313" key="7">
    <source>
        <dbReference type="Proteomes" id="UP001059380"/>
    </source>
</evidence>
<evidence type="ECO:0000256" key="3">
    <source>
        <dbReference type="PIRSR" id="PIRSR000390-2"/>
    </source>
</evidence>
<dbReference type="SUPFAM" id="SSF53383">
    <property type="entry name" value="PLP-dependent transferases"/>
    <property type="match status" value="1"/>
</dbReference>
<dbReference type="RefSeq" id="WP_260795432.1">
    <property type="nucleotide sequence ID" value="NZ_CP093313.1"/>
</dbReference>
<gene>
    <name evidence="6" type="ORF">MOP44_07735</name>
</gene>
<accession>A0A9J7BVL0</accession>
<dbReference type="InterPro" id="IPR015422">
    <property type="entry name" value="PyrdxlP-dep_Trfase_small"/>
</dbReference>
<organism evidence="6 7">
    <name type="scientific">Occallatibacter riparius</name>
    <dbReference type="NCBI Taxonomy" id="1002689"/>
    <lineage>
        <taxon>Bacteria</taxon>
        <taxon>Pseudomonadati</taxon>
        <taxon>Acidobacteriota</taxon>
        <taxon>Terriglobia</taxon>
        <taxon>Terriglobales</taxon>
        <taxon>Acidobacteriaceae</taxon>
        <taxon>Occallatibacter</taxon>
    </lineage>
</organism>
<reference evidence="6" key="1">
    <citation type="submission" date="2021-04" db="EMBL/GenBank/DDBJ databases">
        <title>Phylogenetic analysis of Acidobacteriaceae.</title>
        <authorList>
            <person name="Qiu L."/>
            <person name="Zhang Q."/>
        </authorList>
    </citation>
    <scope>NUCLEOTIDE SEQUENCE</scope>
    <source>
        <strain evidence="6">DSM 25168</strain>
    </source>
</reference>
<dbReference type="PANTHER" id="PTHR30244:SF34">
    <property type="entry name" value="DTDP-4-AMINO-4,6-DIDEOXYGALACTOSE TRANSAMINASE"/>
    <property type="match status" value="1"/>
</dbReference>
<name>A0A9J7BVL0_9BACT</name>
<evidence type="ECO:0000256" key="4">
    <source>
        <dbReference type="RuleBase" id="RU004508"/>
    </source>
</evidence>
<dbReference type="KEGG" id="orp:MOP44_07735"/>
<keyword evidence="6" id="KW-0808">Transferase</keyword>